<evidence type="ECO:0000256" key="5">
    <source>
        <dbReference type="ARBA" id="ARBA00022833"/>
    </source>
</evidence>
<dbReference type="InterPro" id="IPR036236">
    <property type="entry name" value="Znf_C2H2_sf"/>
</dbReference>
<feature type="domain" description="C2H2-type" evidence="9">
    <location>
        <begin position="116"/>
        <end position="143"/>
    </location>
</feature>
<dbReference type="PANTHER" id="PTHR23226">
    <property type="entry name" value="ZINC FINGER AND SCAN DOMAIN-CONTAINING"/>
    <property type="match status" value="1"/>
</dbReference>
<protein>
    <recommendedName>
        <fullName evidence="9">C2H2-type domain-containing protein</fullName>
    </recommendedName>
</protein>
<feature type="region of interest" description="Disordered" evidence="8">
    <location>
        <begin position="346"/>
        <end position="392"/>
    </location>
</feature>
<feature type="domain" description="C2H2-type" evidence="9">
    <location>
        <begin position="218"/>
        <end position="241"/>
    </location>
</feature>
<feature type="region of interest" description="Disordered" evidence="8">
    <location>
        <begin position="135"/>
        <end position="164"/>
    </location>
</feature>
<name>A0A1B0C803_LUTLO</name>
<keyword evidence="2" id="KW-0479">Metal-binding</keyword>
<dbReference type="Proteomes" id="UP000092461">
    <property type="component" value="Unassembled WGS sequence"/>
</dbReference>
<dbReference type="PANTHER" id="PTHR23226:SF416">
    <property type="entry name" value="FI01424P"/>
    <property type="match status" value="1"/>
</dbReference>
<dbReference type="EnsemblMetazoa" id="LLOJ000016-RA">
    <property type="protein sequence ID" value="LLOJ000016-PA"/>
    <property type="gene ID" value="LLOJ000016"/>
</dbReference>
<proteinExistence type="predicted"/>
<dbReference type="AlphaFoldDB" id="A0A1B0C803"/>
<dbReference type="GO" id="GO:0000978">
    <property type="term" value="F:RNA polymerase II cis-regulatory region sequence-specific DNA binding"/>
    <property type="evidence" value="ECO:0007669"/>
    <property type="project" value="TreeGrafter"/>
</dbReference>
<dbReference type="Pfam" id="PF00096">
    <property type="entry name" value="zf-C2H2"/>
    <property type="match status" value="3"/>
</dbReference>
<sequence length="392" mass="45895">MDFDEKIPIKTEIKIEKEDPEDLFVDSVVKEEYIIQEDEIPDDKVKQEPIPGNSQVKQEVVQFVIQDVTEGNVGNEEKAGRGKAFQCPICGKKFLQINHLKSHSRMHVDGSIGHTRTCSICGKFYRNKYNFRKHYENHMKEPKPPDPDKPRRVRRRRKEKPKPTCEQCGRVFAKKSRLVRHLASRAHDMFYRCRLCGAPYKDRTALRMHHQEEHRKFFECAECGKEFEKKVCLRNHLWRFHFVHLMTHIKEPVNCYYCRSVLKNRARLRRHIVAKHKGLPWDIKDGPISCPRCQESLENLTAFNQHFLEAHPSDEPEIVECSICQKQYTRKGNLVKHMLRHTGRQLNADEESAAENSSDKEGNPVNNLIDPCDIKTEETEVTDGAEDPLQFN</sequence>
<dbReference type="PROSITE" id="PS50157">
    <property type="entry name" value="ZINC_FINGER_C2H2_2"/>
    <property type="match status" value="6"/>
</dbReference>
<evidence type="ECO:0000256" key="1">
    <source>
        <dbReference type="ARBA" id="ARBA00004123"/>
    </source>
</evidence>
<dbReference type="VEuPathDB" id="VectorBase:LLONM1_004726"/>
<dbReference type="SMART" id="SM00355">
    <property type="entry name" value="ZnF_C2H2"/>
    <property type="match status" value="8"/>
</dbReference>
<keyword evidence="3" id="KW-0677">Repeat</keyword>
<evidence type="ECO:0000256" key="7">
    <source>
        <dbReference type="PROSITE-ProRule" id="PRU00042"/>
    </source>
</evidence>
<evidence type="ECO:0000313" key="11">
    <source>
        <dbReference type="Proteomes" id="UP000092461"/>
    </source>
</evidence>
<dbReference type="FunFam" id="3.30.160.60:FF:000100">
    <property type="entry name" value="Zinc finger 45-like"/>
    <property type="match status" value="1"/>
</dbReference>
<evidence type="ECO:0000259" key="9">
    <source>
        <dbReference type="PROSITE" id="PS50157"/>
    </source>
</evidence>
<keyword evidence="5" id="KW-0862">Zinc</keyword>
<dbReference type="SUPFAM" id="SSF57667">
    <property type="entry name" value="beta-beta-alpha zinc fingers"/>
    <property type="match status" value="3"/>
</dbReference>
<keyword evidence="6" id="KW-0539">Nucleus</keyword>
<evidence type="ECO:0000256" key="3">
    <source>
        <dbReference type="ARBA" id="ARBA00022737"/>
    </source>
</evidence>
<organism evidence="10 11">
    <name type="scientific">Lutzomyia longipalpis</name>
    <name type="common">Sand fly</name>
    <dbReference type="NCBI Taxonomy" id="7200"/>
    <lineage>
        <taxon>Eukaryota</taxon>
        <taxon>Metazoa</taxon>
        <taxon>Ecdysozoa</taxon>
        <taxon>Arthropoda</taxon>
        <taxon>Hexapoda</taxon>
        <taxon>Insecta</taxon>
        <taxon>Pterygota</taxon>
        <taxon>Neoptera</taxon>
        <taxon>Endopterygota</taxon>
        <taxon>Diptera</taxon>
        <taxon>Nematocera</taxon>
        <taxon>Psychodoidea</taxon>
        <taxon>Psychodidae</taxon>
        <taxon>Lutzomyia</taxon>
        <taxon>Lutzomyia</taxon>
    </lineage>
</organism>
<dbReference type="InterPro" id="IPR013087">
    <property type="entry name" value="Znf_C2H2_type"/>
</dbReference>
<dbReference type="PROSITE" id="PS00028">
    <property type="entry name" value="ZINC_FINGER_C2H2_1"/>
    <property type="match status" value="7"/>
</dbReference>
<dbReference type="Pfam" id="PF13894">
    <property type="entry name" value="zf-C2H2_4"/>
    <property type="match status" value="1"/>
</dbReference>
<dbReference type="GO" id="GO:0008270">
    <property type="term" value="F:zinc ion binding"/>
    <property type="evidence" value="ECO:0007669"/>
    <property type="project" value="UniProtKB-KW"/>
</dbReference>
<dbReference type="FunFam" id="3.30.160.60:FF:000446">
    <property type="entry name" value="Zinc finger protein"/>
    <property type="match status" value="1"/>
</dbReference>
<feature type="domain" description="C2H2-type" evidence="9">
    <location>
        <begin position="85"/>
        <end position="107"/>
    </location>
</feature>
<keyword evidence="4 7" id="KW-0863">Zinc-finger</keyword>
<evidence type="ECO:0000313" key="10">
    <source>
        <dbReference type="EnsemblMetazoa" id="LLOJ000016-PA"/>
    </source>
</evidence>
<feature type="compositionally biased region" description="Basic and acidic residues" evidence="8">
    <location>
        <begin position="135"/>
        <end position="150"/>
    </location>
</feature>
<evidence type="ECO:0000256" key="8">
    <source>
        <dbReference type="SAM" id="MobiDB-lite"/>
    </source>
</evidence>
<feature type="compositionally biased region" description="Basic residues" evidence="8">
    <location>
        <begin position="151"/>
        <end position="160"/>
    </location>
</feature>
<reference evidence="10" key="1">
    <citation type="submission" date="2020-05" db="UniProtKB">
        <authorList>
            <consortium name="EnsemblMetazoa"/>
        </authorList>
    </citation>
    <scope>IDENTIFICATION</scope>
    <source>
        <strain evidence="10">Jacobina</strain>
    </source>
</reference>
<keyword evidence="11" id="KW-1185">Reference proteome</keyword>
<feature type="domain" description="C2H2-type" evidence="9">
    <location>
        <begin position="319"/>
        <end position="346"/>
    </location>
</feature>
<feature type="domain" description="C2H2-type" evidence="9">
    <location>
        <begin position="191"/>
        <end position="214"/>
    </location>
</feature>
<feature type="domain" description="C2H2-type" evidence="9">
    <location>
        <begin position="163"/>
        <end position="187"/>
    </location>
</feature>
<dbReference type="GO" id="GO:0000981">
    <property type="term" value="F:DNA-binding transcription factor activity, RNA polymerase II-specific"/>
    <property type="evidence" value="ECO:0007669"/>
    <property type="project" value="TreeGrafter"/>
</dbReference>
<dbReference type="VEuPathDB" id="VectorBase:LLOJ000016"/>
<accession>A0A1B0C803</accession>
<evidence type="ECO:0000256" key="4">
    <source>
        <dbReference type="ARBA" id="ARBA00022771"/>
    </source>
</evidence>
<comment type="subcellular location">
    <subcellularLocation>
        <location evidence="1">Nucleus</location>
    </subcellularLocation>
</comment>
<dbReference type="Gene3D" id="3.30.160.60">
    <property type="entry name" value="Classic Zinc Finger"/>
    <property type="match status" value="4"/>
</dbReference>
<evidence type="ECO:0000256" key="6">
    <source>
        <dbReference type="ARBA" id="ARBA00023242"/>
    </source>
</evidence>
<dbReference type="EMBL" id="AJWK01000032">
    <property type="status" value="NOT_ANNOTATED_CDS"/>
    <property type="molecule type" value="Genomic_DNA"/>
</dbReference>
<evidence type="ECO:0000256" key="2">
    <source>
        <dbReference type="ARBA" id="ARBA00022723"/>
    </source>
</evidence>
<dbReference type="GO" id="GO:0005634">
    <property type="term" value="C:nucleus"/>
    <property type="evidence" value="ECO:0007669"/>
    <property type="project" value="UniProtKB-SubCell"/>
</dbReference>